<organism evidence="2 3">
    <name type="scientific">Mya arenaria</name>
    <name type="common">Soft-shell clam</name>
    <dbReference type="NCBI Taxonomy" id="6604"/>
    <lineage>
        <taxon>Eukaryota</taxon>
        <taxon>Metazoa</taxon>
        <taxon>Spiralia</taxon>
        <taxon>Lophotrochozoa</taxon>
        <taxon>Mollusca</taxon>
        <taxon>Bivalvia</taxon>
        <taxon>Autobranchia</taxon>
        <taxon>Heteroconchia</taxon>
        <taxon>Euheterodonta</taxon>
        <taxon>Imparidentia</taxon>
        <taxon>Neoheterodontei</taxon>
        <taxon>Myida</taxon>
        <taxon>Myoidea</taxon>
        <taxon>Myidae</taxon>
        <taxon>Mya</taxon>
    </lineage>
</organism>
<feature type="chain" id="PRO_5046919609" evidence="1">
    <location>
        <begin position="22"/>
        <end position="66"/>
    </location>
</feature>
<reference evidence="2" key="1">
    <citation type="submission" date="2022-11" db="EMBL/GenBank/DDBJ databases">
        <title>Centuries of genome instability and evolution in soft-shell clam transmissible cancer (bioRxiv).</title>
        <authorList>
            <person name="Hart S.F.M."/>
            <person name="Yonemitsu M.A."/>
            <person name="Giersch R.M."/>
            <person name="Beal B.F."/>
            <person name="Arriagada G."/>
            <person name="Davis B.W."/>
            <person name="Ostrander E.A."/>
            <person name="Goff S.P."/>
            <person name="Metzger M.J."/>
        </authorList>
    </citation>
    <scope>NUCLEOTIDE SEQUENCE</scope>
    <source>
        <strain evidence="2">MELC-2E11</strain>
        <tissue evidence="2">Siphon/mantle</tissue>
    </source>
</reference>
<keyword evidence="1" id="KW-0732">Signal</keyword>
<protein>
    <submittedName>
        <fullName evidence="2">Uncharacterized protein</fullName>
    </submittedName>
</protein>
<dbReference type="Proteomes" id="UP001164746">
    <property type="component" value="Chromosome 11"/>
</dbReference>
<evidence type="ECO:0000313" key="3">
    <source>
        <dbReference type="Proteomes" id="UP001164746"/>
    </source>
</evidence>
<feature type="signal peptide" evidence="1">
    <location>
        <begin position="1"/>
        <end position="21"/>
    </location>
</feature>
<keyword evidence="3" id="KW-1185">Reference proteome</keyword>
<feature type="non-terminal residue" evidence="2">
    <location>
        <position position="66"/>
    </location>
</feature>
<name>A0ABY7FC01_MYAAR</name>
<dbReference type="EMBL" id="CP111022">
    <property type="protein sequence ID" value="WAR19693.1"/>
    <property type="molecule type" value="Genomic_DNA"/>
</dbReference>
<proteinExistence type="predicted"/>
<evidence type="ECO:0000313" key="2">
    <source>
        <dbReference type="EMBL" id="WAR19693.1"/>
    </source>
</evidence>
<dbReference type="SUPFAM" id="SSF57095">
    <property type="entry name" value="Scorpion toxin-like"/>
    <property type="match status" value="1"/>
</dbReference>
<gene>
    <name evidence="2" type="ORF">MAR_001531</name>
</gene>
<evidence type="ECO:0000256" key="1">
    <source>
        <dbReference type="SAM" id="SignalP"/>
    </source>
</evidence>
<accession>A0ABY7FC01</accession>
<dbReference type="Gene3D" id="3.30.30.10">
    <property type="entry name" value="Knottin, scorpion toxin-like"/>
    <property type="match status" value="1"/>
</dbReference>
<dbReference type="InterPro" id="IPR036574">
    <property type="entry name" value="Scorpion_toxin-like_sf"/>
</dbReference>
<sequence length="66" mass="7346">MNAKFLLVVALVCLAVSTTTAAPRVKRFTCTFMGDWACETHCYALNRQGGWCDSRNTGENPMNFPK</sequence>